<dbReference type="Proteomes" id="UP000245207">
    <property type="component" value="Unassembled WGS sequence"/>
</dbReference>
<dbReference type="AlphaFoldDB" id="A0A2U1PL01"/>
<organism evidence="1 2">
    <name type="scientific">Artemisia annua</name>
    <name type="common">Sweet wormwood</name>
    <dbReference type="NCBI Taxonomy" id="35608"/>
    <lineage>
        <taxon>Eukaryota</taxon>
        <taxon>Viridiplantae</taxon>
        <taxon>Streptophyta</taxon>
        <taxon>Embryophyta</taxon>
        <taxon>Tracheophyta</taxon>
        <taxon>Spermatophyta</taxon>
        <taxon>Magnoliopsida</taxon>
        <taxon>eudicotyledons</taxon>
        <taxon>Gunneridae</taxon>
        <taxon>Pentapetalae</taxon>
        <taxon>asterids</taxon>
        <taxon>campanulids</taxon>
        <taxon>Asterales</taxon>
        <taxon>Asteraceae</taxon>
        <taxon>Asteroideae</taxon>
        <taxon>Anthemideae</taxon>
        <taxon>Artemisiinae</taxon>
        <taxon>Artemisia</taxon>
    </lineage>
</organism>
<gene>
    <name evidence="1" type="ORF">CTI12_AA062990</name>
</gene>
<keyword evidence="2" id="KW-1185">Reference proteome</keyword>
<comment type="caution">
    <text evidence="1">The sequence shown here is derived from an EMBL/GenBank/DDBJ whole genome shotgun (WGS) entry which is preliminary data.</text>
</comment>
<dbReference type="EMBL" id="PKPP01001018">
    <property type="protein sequence ID" value="PWA86436.1"/>
    <property type="molecule type" value="Genomic_DNA"/>
</dbReference>
<accession>A0A2U1PL01</accession>
<sequence>MMEVSGSYNRKDVLAESMYPRDSRILLVPMNQEARECWLEFTKDALWREDEGEVLVDPHHPVVILMSDFAVSAFNELCRMYYKKGQEKNIYGAQVTKFIFTTNDHGCTFFLTIEALEEDVLGVYQATVICTIPEGERTLIEFTRLPLSPTGTKYKGMDDLISEKFFSDAVKEKEKYLKSLLKIRCNARKGDKKSRLSGDIQLKKDYEAYAGARRLFDKYAPQLKRRSWKIKTSSSDGWLVPDEKTGLQPRSNEHTFGGYDYLNPFKSILVLNVKDATGTS</sequence>
<evidence type="ECO:0000313" key="2">
    <source>
        <dbReference type="Proteomes" id="UP000245207"/>
    </source>
</evidence>
<evidence type="ECO:0000313" key="1">
    <source>
        <dbReference type="EMBL" id="PWA86436.1"/>
    </source>
</evidence>
<reference evidence="1 2" key="1">
    <citation type="journal article" date="2018" name="Mol. Plant">
        <title>The genome of Artemisia annua provides insight into the evolution of Asteraceae family and artemisinin biosynthesis.</title>
        <authorList>
            <person name="Shen Q."/>
            <person name="Zhang L."/>
            <person name="Liao Z."/>
            <person name="Wang S."/>
            <person name="Yan T."/>
            <person name="Shi P."/>
            <person name="Liu M."/>
            <person name="Fu X."/>
            <person name="Pan Q."/>
            <person name="Wang Y."/>
            <person name="Lv Z."/>
            <person name="Lu X."/>
            <person name="Zhang F."/>
            <person name="Jiang W."/>
            <person name="Ma Y."/>
            <person name="Chen M."/>
            <person name="Hao X."/>
            <person name="Li L."/>
            <person name="Tang Y."/>
            <person name="Lv G."/>
            <person name="Zhou Y."/>
            <person name="Sun X."/>
            <person name="Brodelius P.E."/>
            <person name="Rose J.K.C."/>
            <person name="Tang K."/>
        </authorList>
    </citation>
    <scope>NUCLEOTIDE SEQUENCE [LARGE SCALE GENOMIC DNA]</scope>
    <source>
        <strain evidence="2">cv. Huhao1</strain>
        <tissue evidence="1">Leaf</tissue>
    </source>
</reference>
<proteinExistence type="predicted"/>
<name>A0A2U1PL01_ARTAN</name>
<protein>
    <submittedName>
        <fullName evidence="1">Uncharacterized protein</fullName>
    </submittedName>
</protein>